<feature type="domain" description="PEP-utilising enzyme C-terminal" evidence="19">
    <location>
        <begin position="475"/>
        <end position="787"/>
    </location>
</feature>
<dbReference type="RefSeq" id="WP_285341480.1">
    <property type="nucleotide sequence ID" value="NZ_JASITI010000009.1"/>
</dbReference>
<dbReference type="NCBIfam" id="NF005057">
    <property type="entry name" value="PRK06464.1"/>
    <property type="match status" value="1"/>
</dbReference>
<comment type="caution">
    <text evidence="20">The sequence shown here is derived from an EMBL/GenBank/DDBJ whole genome shotgun (WGS) entry which is preliminary data.</text>
</comment>
<keyword evidence="21" id="KW-1185">Reference proteome</keyword>
<dbReference type="Gene3D" id="3.30.1490.20">
    <property type="entry name" value="ATP-grasp fold, A domain"/>
    <property type="match status" value="1"/>
</dbReference>
<comment type="cofactor">
    <cofactor evidence="1 15">
        <name>Mg(2+)</name>
        <dbReference type="ChEBI" id="CHEBI:18420"/>
    </cofactor>
</comment>
<evidence type="ECO:0000256" key="2">
    <source>
        <dbReference type="ARBA" id="ARBA00002988"/>
    </source>
</evidence>
<comment type="similarity">
    <text evidence="4 15">Belongs to the PEP-utilizing enzyme family.</text>
</comment>
<dbReference type="PANTHER" id="PTHR43030">
    <property type="entry name" value="PHOSPHOENOLPYRUVATE SYNTHASE"/>
    <property type="match status" value="1"/>
</dbReference>
<evidence type="ECO:0000256" key="8">
    <source>
        <dbReference type="ARBA" id="ARBA00022723"/>
    </source>
</evidence>
<feature type="domain" description="Pyruvate phosphate dikinase AMP/ATP-binding" evidence="18">
    <location>
        <begin position="20"/>
        <end position="340"/>
    </location>
</feature>
<dbReference type="PRINTS" id="PR01736">
    <property type="entry name" value="PHPHTRNFRASE"/>
</dbReference>
<evidence type="ECO:0000256" key="1">
    <source>
        <dbReference type="ARBA" id="ARBA00001946"/>
    </source>
</evidence>
<keyword evidence="7 15" id="KW-0808">Transferase</keyword>
<evidence type="ECO:0000256" key="10">
    <source>
        <dbReference type="ARBA" id="ARBA00022777"/>
    </source>
</evidence>
<comment type="function">
    <text evidence="2 15">Catalyzes the phosphorylation of pyruvate to phosphoenolpyruvate.</text>
</comment>
<organism evidence="20 21">
    <name type="scientific">Streptomyces katrae</name>
    <dbReference type="NCBI Taxonomy" id="68223"/>
    <lineage>
        <taxon>Bacteria</taxon>
        <taxon>Bacillati</taxon>
        <taxon>Actinomycetota</taxon>
        <taxon>Actinomycetes</taxon>
        <taxon>Kitasatosporales</taxon>
        <taxon>Streptomycetaceae</taxon>
        <taxon>Streptomyces</taxon>
    </lineage>
</organism>
<sequence length="813" mass="87859">MGHTRRVVPFTELGRGDVGRVGGKNASLGELTRRLTDAGLRVPPGFATTADAYEELLSGHGLRTRIQDQLDRLHDGVALEDVGAGIRSLIMGEPLPEVLTAEIVAAYEELGRELGRSDPGVAVRSSATAEDLPEASFAGQQDTYLNVSGAVQLVDAVHRCFASLYTDRAIDYRERMGFDHLQVALSVGVQLMVRSDLAGAGVIFTLDPESGFPNVVVVSAAWGLGETVVSGQTDPDEYTVFKPGIKDPALNPVIDVRIGAKRRKAVYAERGLTDTVDTTPEEQARRVLTDAEVRQLAEWAVAVEEHYGCPMDLEWAKDGITGDLAIVQARPETVQSRRRTTTLRRCRLTSAPGDALAEGIAVGEAIGAGAVCRMDTPVDLERFPAGAVLVTSITDPDWEPVMKRAAAIVTDHGGRTSHAAIVSRELGVPAVVGTGNATATLRDGAAVTVSCTEGSRGKVYAGRLPYEETETDLSALPATRTRVMLNLADPSAAFRWWRLPADGVGLARLEFIVAHQVKVHPMALLHPERLDASDRCAIDQLTEGYLDRGRYFTERLAYGIARIAASRWPDPVVVRTSDFKTNEYAKLLGGRPFEPVEANPMIGWRGASRYYSDGYREGFALECQALRRVREEMGLTNVSVMIPFCRTLEEADKVLEVMAAEGLRRGENGLKVYVMAEIPANILLAQDFAERFDGFSIGSNDLTQLTLGVDRDSEALAHVFDENDPAVTTLIRILLPRVQTLGRPVGLCGQRPSDDPAYAAFLVRAGIDSISVAPDSFAAVKQHVAAAEESRYGEDRTAPIGIRPAQADQPSAA</sequence>
<dbReference type="SUPFAM" id="SSF52009">
    <property type="entry name" value="Phosphohistidine domain"/>
    <property type="match status" value="1"/>
</dbReference>
<comment type="pathway">
    <text evidence="3 15">Carbohydrate biosynthesis; gluconeogenesis.</text>
</comment>
<evidence type="ECO:0000256" key="5">
    <source>
        <dbReference type="ARBA" id="ARBA00011996"/>
    </source>
</evidence>
<evidence type="ECO:0000256" key="9">
    <source>
        <dbReference type="ARBA" id="ARBA00022741"/>
    </source>
</evidence>
<dbReference type="EMBL" id="JASITI010000009">
    <property type="protein sequence ID" value="MDK9495963.1"/>
    <property type="molecule type" value="Genomic_DNA"/>
</dbReference>
<evidence type="ECO:0000313" key="20">
    <source>
        <dbReference type="EMBL" id="MDK9495963.1"/>
    </source>
</evidence>
<dbReference type="InterPro" id="IPR015813">
    <property type="entry name" value="Pyrv/PenolPyrv_kinase-like_dom"/>
</dbReference>
<evidence type="ECO:0000256" key="4">
    <source>
        <dbReference type="ARBA" id="ARBA00007837"/>
    </source>
</evidence>
<reference evidence="20 21" key="1">
    <citation type="submission" date="2023-05" db="EMBL/GenBank/DDBJ databases">
        <title>Sequencing and Assembly of Streptomyces sp. NP73.</title>
        <authorList>
            <person name="Konwar A.N."/>
            <person name="Saikia K."/>
            <person name="Thakur D."/>
        </authorList>
    </citation>
    <scope>NUCLEOTIDE SEQUENCE [LARGE SCALE GENOMIC DNA]</scope>
    <source>
        <strain evidence="20 21">NP73</strain>
    </source>
</reference>
<evidence type="ECO:0000256" key="13">
    <source>
        <dbReference type="ARBA" id="ARBA00033470"/>
    </source>
</evidence>
<comment type="catalytic activity">
    <reaction evidence="14 15">
        <text>pyruvate + ATP + H2O = phosphoenolpyruvate + AMP + phosphate + 2 H(+)</text>
        <dbReference type="Rhea" id="RHEA:11364"/>
        <dbReference type="ChEBI" id="CHEBI:15361"/>
        <dbReference type="ChEBI" id="CHEBI:15377"/>
        <dbReference type="ChEBI" id="CHEBI:15378"/>
        <dbReference type="ChEBI" id="CHEBI:30616"/>
        <dbReference type="ChEBI" id="CHEBI:43474"/>
        <dbReference type="ChEBI" id="CHEBI:58702"/>
        <dbReference type="ChEBI" id="CHEBI:456215"/>
        <dbReference type="EC" id="2.7.9.2"/>
    </reaction>
</comment>
<dbReference type="PIRSF" id="PIRSF000854">
    <property type="entry name" value="PEP_synthase"/>
    <property type="match status" value="1"/>
</dbReference>
<dbReference type="InterPro" id="IPR018274">
    <property type="entry name" value="PEP_util_AS"/>
</dbReference>
<dbReference type="Proteomes" id="UP001223390">
    <property type="component" value="Unassembled WGS sequence"/>
</dbReference>
<protein>
    <recommendedName>
        <fullName evidence="6 15">Phosphoenolpyruvate synthase</fullName>
        <shortName evidence="15">PEP synthase</shortName>
        <ecNumber evidence="5 15">2.7.9.2</ecNumber>
    </recommendedName>
    <alternativeName>
        <fullName evidence="13 15">Pyruvate, water dikinase</fullName>
    </alternativeName>
</protein>
<dbReference type="Gene3D" id="3.50.30.10">
    <property type="entry name" value="Phosphohistidine domain"/>
    <property type="match status" value="1"/>
</dbReference>
<dbReference type="Pfam" id="PF02896">
    <property type="entry name" value="PEP-utilizers_C"/>
    <property type="match status" value="1"/>
</dbReference>
<evidence type="ECO:0000256" key="7">
    <source>
        <dbReference type="ARBA" id="ARBA00022679"/>
    </source>
</evidence>
<dbReference type="InterPro" id="IPR000121">
    <property type="entry name" value="PEP_util_C"/>
</dbReference>
<evidence type="ECO:0000256" key="3">
    <source>
        <dbReference type="ARBA" id="ARBA00004742"/>
    </source>
</evidence>
<dbReference type="InterPro" id="IPR006319">
    <property type="entry name" value="PEP_synth"/>
</dbReference>
<keyword evidence="8 15" id="KW-0479">Metal-binding</keyword>
<keyword evidence="11 15" id="KW-0067">ATP-binding</keyword>
<dbReference type="Pfam" id="PF00391">
    <property type="entry name" value="PEP-utilizers"/>
    <property type="match status" value="1"/>
</dbReference>
<dbReference type="SUPFAM" id="SSF56059">
    <property type="entry name" value="Glutathione synthetase ATP-binding domain-like"/>
    <property type="match status" value="1"/>
</dbReference>
<dbReference type="EC" id="2.7.9.2" evidence="5 15"/>
<dbReference type="InterPro" id="IPR002192">
    <property type="entry name" value="PPDK_AMP/ATP-bd"/>
</dbReference>
<feature type="compositionally biased region" description="Basic and acidic residues" evidence="16">
    <location>
        <begin position="788"/>
        <end position="797"/>
    </location>
</feature>
<keyword evidence="10 15" id="KW-0418">Kinase</keyword>
<evidence type="ECO:0000313" key="21">
    <source>
        <dbReference type="Proteomes" id="UP001223390"/>
    </source>
</evidence>
<dbReference type="InterPro" id="IPR008279">
    <property type="entry name" value="PEP-util_enz_mobile_dom"/>
</dbReference>
<evidence type="ECO:0000256" key="16">
    <source>
        <dbReference type="SAM" id="MobiDB-lite"/>
    </source>
</evidence>
<accession>A0ABT7GQU7</accession>
<dbReference type="Gene3D" id="3.20.20.60">
    <property type="entry name" value="Phosphoenolpyruvate-binding domains"/>
    <property type="match status" value="1"/>
</dbReference>
<dbReference type="SUPFAM" id="SSF51621">
    <property type="entry name" value="Phosphoenolpyruvate/pyruvate domain"/>
    <property type="match status" value="1"/>
</dbReference>
<evidence type="ECO:0000256" key="14">
    <source>
        <dbReference type="ARBA" id="ARBA00047700"/>
    </source>
</evidence>
<proteinExistence type="inferred from homology"/>
<feature type="domain" description="PEP-utilising enzyme mobile" evidence="17">
    <location>
        <begin position="383"/>
        <end position="454"/>
    </location>
</feature>
<evidence type="ECO:0000259" key="18">
    <source>
        <dbReference type="Pfam" id="PF01326"/>
    </source>
</evidence>
<evidence type="ECO:0000256" key="11">
    <source>
        <dbReference type="ARBA" id="ARBA00022840"/>
    </source>
</evidence>
<dbReference type="InterPro" id="IPR040442">
    <property type="entry name" value="Pyrv_kinase-like_dom_sf"/>
</dbReference>
<dbReference type="GO" id="GO:0008986">
    <property type="term" value="F:pyruvate, water dikinase activity"/>
    <property type="evidence" value="ECO:0007669"/>
    <property type="project" value="UniProtKB-EC"/>
</dbReference>
<evidence type="ECO:0000259" key="17">
    <source>
        <dbReference type="Pfam" id="PF00391"/>
    </source>
</evidence>
<feature type="region of interest" description="Disordered" evidence="16">
    <location>
        <begin position="788"/>
        <end position="813"/>
    </location>
</feature>
<evidence type="ECO:0000256" key="15">
    <source>
        <dbReference type="PIRNR" id="PIRNR000854"/>
    </source>
</evidence>
<dbReference type="InterPro" id="IPR036637">
    <property type="entry name" value="Phosphohistidine_dom_sf"/>
</dbReference>
<dbReference type="NCBIfam" id="TIGR01418">
    <property type="entry name" value="PEP_synth"/>
    <property type="match status" value="1"/>
</dbReference>
<name>A0ABT7GQU7_9ACTN</name>
<dbReference type="InterPro" id="IPR023151">
    <property type="entry name" value="PEP_util_CS"/>
</dbReference>
<evidence type="ECO:0000259" key="19">
    <source>
        <dbReference type="Pfam" id="PF02896"/>
    </source>
</evidence>
<gene>
    <name evidence="20" type="primary">ppsA</name>
    <name evidence="20" type="ORF">QEZ40_007451</name>
</gene>
<keyword evidence="12 15" id="KW-0460">Magnesium</keyword>
<dbReference type="Pfam" id="PF01326">
    <property type="entry name" value="PPDK_N"/>
    <property type="match status" value="1"/>
</dbReference>
<keyword evidence="9 15" id="KW-0547">Nucleotide-binding</keyword>
<evidence type="ECO:0000256" key="12">
    <source>
        <dbReference type="ARBA" id="ARBA00022842"/>
    </source>
</evidence>
<dbReference type="PROSITE" id="PS00370">
    <property type="entry name" value="PEP_ENZYMES_PHOS_SITE"/>
    <property type="match status" value="1"/>
</dbReference>
<dbReference type="PANTHER" id="PTHR43030:SF1">
    <property type="entry name" value="PHOSPHOENOLPYRUVATE SYNTHASE"/>
    <property type="match status" value="1"/>
</dbReference>
<dbReference type="Gene3D" id="3.30.470.20">
    <property type="entry name" value="ATP-grasp fold, B domain"/>
    <property type="match status" value="1"/>
</dbReference>
<evidence type="ECO:0000256" key="6">
    <source>
        <dbReference type="ARBA" id="ARBA00021623"/>
    </source>
</evidence>
<dbReference type="PROSITE" id="PS00742">
    <property type="entry name" value="PEP_ENZYMES_2"/>
    <property type="match status" value="1"/>
</dbReference>
<dbReference type="InterPro" id="IPR013815">
    <property type="entry name" value="ATP_grasp_subdomain_1"/>
</dbReference>